<proteinExistence type="predicted"/>
<evidence type="ECO:0000313" key="4">
    <source>
        <dbReference type="Proteomes" id="UP001239267"/>
    </source>
</evidence>
<evidence type="ECO:0000313" key="3">
    <source>
        <dbReference type="EMBL" id="MDQ0145579.1"/>
    </source>
</evidence>
<feature type="compositionally biased region" description="Gly residues" evidence="1">
    <location>
        <begin position="262"/>
        <end position="274"/>
    </location>
</feature>
<reference evidence="3 4" key="1">
    <citation type="submission" date="2023-07" db="EMBL/GenBank/DDBJ databases">
        <title>Sorghum-associated microbial communities from plants grown in Nebraska, USA.</title>
        <authorList>
            <person name="Schachtman D."/>
        </authorList>
    </citation>
    <scope>NUCLEOTIDE SEQUENCE [LARGE SCALE GENOMIC DNA]</scope>
    <source>
        <strain evidence="3 4">DS1001</strain>
    </source>
</reference>
<feature type="region of interest" description="Disordered" evidence="1">
    <location>
        <begin position="215"/>
        <end position="315"/>
    </location>
</feature>
<dbReference type="AlphaFoldDB" id="A0AAJ1STR3"/>
<feature type="signal peptide" evidence="2">
    <location>
        <begin position="1"/>
        <end position="34"/>
    </location>
</feature>
<keyword evidence="2" id="KW-0732">Signal</keyword>
<dbReference type="RefSeq" id="WP_307358498.1">
    <property type="nucleotide sequence ID" value="NZ_JAUSTB010000004.1"/>
</dbReference>
<protein>
    <recommendedName>
        <fullName evidence="5">Meckel syndrome type 1 protein</fullName>
    </recommendedName>
</protein>
<feature type="chain" id="PRO_5042533105" description="Meckel syndrome type 1 protein" evidence="2">
    <location>
        <begin position="35"/>
        <end position="315"/>
    </location>
</feature>
<evidence type="ECO:0008006" key="5">
    <source>
        <dbReference type="Google" id="ProtNLM"/>
    </source>
</evidence>
<gene>
    <name evidence="3" type="ORF">J2T23_001471</name>
</gene>
<keyword evidence="4" id="KW-1185">Reference proteome</keyword>
<organism evidence="3 4">
    <name type="scientific">Pseudarthrobacter niigatensis</name>
    <dbReference type="NCBI Taxonomy" id="369935"/>
    <lineage>
        <taxon>Bacteria</taxon>
        <taxon>Bacillati</taxon>
        <taxon>Actinomycetota</taxon>
        <taxon>Actinomycetes</taxon>
        <taxon>Micrococcales</taxon>
        <taxon>Micrococcaceae</taxon>
        <taxon>Pseudarthrobacter</taxon>
    </lineage>
</organism>
<accession>A0AAJ1STR3</accession>
<name>A0AAJ1STR3_9MICC</name>
<evidence type="ECO:0000256" key="2">
    <source>
        <dbReference type="SAM" id="SignalP"/>
    </source>
</evidence>
<dbReference type="EMBL" id="JAUSTB010000004">
    <property type="protein sequence ID" value="MDQ0145579.1"/>
    <property type="molecule type" value="Genomic_DNA"/>
</dbReference>
<comment type="caution">
    <text evidence="3">The sequence shown here is derived from an EMBL/GenBank/DDBJ whole genome shotgun (WGS) entry which is preliminary data.</text>
</comment>
<dbReference type="Proteomes" id="UP001239267">
    <property type="component" value="Unassembled WGS sequence"/>
</dbReference>
<feature type="region of interest" description="Disordered" evidence="1">
    <location>
        <begin position="175"/>
        <end position="194"/>
    </location>
</feature>
<sequence>MEPKLNAWIFLRPLLLAVAAAAAWIALSAAGASADSAAHNDPLLAAAPPAVGGVATAVSQQALDPIPSRTVSKPAPALAAVPPIQPAAKDAAALADHVTETVPVVNTVVPEGTVAAAVDPALGTVDRVVGGTVVPVAGAVLEPLAKPLAPVLDPVLSAVPLPAPVAAGEQPAAATLPPAADAPPPGGGAPAGAAASVAAPTGIAPGSALAGPKLLPLHERLPGNGPPLTLQPVHAAGAPQLPGAEPHNTPMQGPLDAPPGTAAGGSGSTSGNGSGLPAWLAPHTLQIPEAGPSSVQGGSPLAMPPVSFDPGSSPD</sequence>
<evidence type="ECO:0000256" key="1">
    <source>
        <dbReference type="SAM" id="MobiDB-lite"/>
    </source>
</evidence>